<evidence type="ECO:0000256" key="6">
    <source>
        <dbReference type="ARBA" id="ARBA00022679"/>
    </source>
</evidence>
<keyword evidence="11" id="KW-0460">Magnesium</keyword>
<keyword evidence="10" id="KW-0067">ATP-binding</keyword>
<evidence type="ECO:0000256" key="5">
    <source>
        <dbReference type="ARBA" id="ARBA00005165"/>
    </source>
</evidence>
<feature type="domain" description="Thiamine phosphate synthase/TenI" evidence="18">
    <location>
        <begin position="12"/>
        <end position="203"/>
    </location>
</feature>
<comment type="catalytic activity">
    <reaction evidence="14">
        <text>2-(2-carboxy-4-methylthiazol-5-yl)ethyl phosphate + 4-amino-2-methyl-5-(diphosphooxymethyl)pyrimidine + 2 H(+) = thiamine phosphate + CO2 + diphosphate</text>
        <dbReference type="Rhea" id="RHEA:47848"/>
        <dbReference type="ChEBI" id="CHEBI:15378"/>
        <dbReference type="ChEBI" id="CHEBI:16526"/>
        <dbReference type="ChEBI" id="CHEBI:33019"/>
        <dbReference type="ChEBI" id="CHEBI:37575"/>
        <dbReference type="ChEBI" id="CHEBI:57841"/>
        <dbReference type="ChEBI" id="CHEBI:62890"/>
        <dbReference type="EC" id="2.5.1.3"/>
    </reaction>
</comment>
<dbReference type="HAMAP" id="MF_00228">
    <property type="entry name" value="Thz_kinase"/>
    <property type="match status" value="1"/>
</dbReference>
<comment type="pathway">
    <text evidence="4">Cofactor biosynthesis; thiamine diphosphate biosynthesis; 4-methyl-5-(2-phosphoethyl)-thiazole from 5-(2-hydroxyethyl)-4-methylthiazole: step 1/1.</text>
</comment>
<dbReference type="PANTHER" id="PTHR20857">
    <property type="entry name" value="THIAMINE-PHOSPHATE PYROPHOSPHORYLASE"/>
    <property type="match status" value="1"/>
</dbReference>
<evidence type="ECO:0000313" key="19">
    <source>
        <dbReference type="EMBL" id="KAG2177161.1"/>
    </source>
</evidence>
<keyword evidence="7" id="KW-0479">Metal-binding</keyword>
<dbReference type="CDD" id="cd00564">
    <property type="entry name" value="TMP_TenI"/>
    <property type="match status" value="1"/>
</dbReference>
<evidence type="ECO:0000256" key="15">
    <source>
        <dbReference type="ARBA" id="ARBA00047883"/>
    </source>
</evidence>
<comment type="function">
    <text evidence="3">Condenses 4-methyl-5-(beta-hydroxyethyl)thiazole monophosphate (THZ-P) and 2-methyl-4-amino-5-hydroxymethyl pyrimidine pyrophosphate (HMP-PP) to form thiamine monophosphate (TMP).</text>
</comment>
<comment type="similarity">
    <text evidence="17">In the N-terminal section; belongs to the thiamine-phosphate synthase family.</text>
</comment>
<comment type="pathway">
    <text evidence="5">Cofactor biosynthesis; thiamine diphosphate biosynthesis; thiamine phosphate from 4-amino-2-methyl-5-diphosphomethylpyrimidine and 4-methyl-5-(2-phosphoethyl)-thiazole: step 1/1.</text>
</comment>
<name>A0A8H7PNF9_MORIS</name>
<reference evidence="19" key="1">
    <citation type="submission" date="2020-12" db="EMBL/GenBank/DDBJ databases">
        <title>Metabolic potential, ecology and presence of endohyphal bacteria is reflected in genomic diversity of Mucoromycotina.</title>
        <authorList>
            <person name="Muszewska A."/>
            <person name="Okrasinska A."/>
            <person name="Steczkiewicz K."/>
            <person name="Drgas O."/>
            <person name="Orlowska M."/>
            <person name="Perlinska-Lenart U."/>
            <person name="Aleksandrzak-Piekarczyk T."/>
            <person name="Szatraj K."/>
            <person name="Zielenkiewicz U."/>
            <person name="Pilsyk S."/>
            <person name="Malc E."/>
            <person name="Mieczkowski P."/>
            <person name="Kruszewska J.S."/>
            <person name="Biernat P."/>
            <person name="Pawlowska J."/>
        </authorList>
    </citation>
    <scope>NUCLEOTIDE SEQUENCE</scope>
    <source>
        <strain evidence="19">WA0000067209</strain>
    </source>
</reference>
<keyword evidence="6" id="KW-0808">Transferase</keyword>
<dbReference type="InterPro" id="IPR000417">
    <property type="entry name" value="Hyethyz_kinase"/>
</dbReference>
<dbReference type="GO" id="GO:0004789">
    <property type="term" value="F:thiamine-phosphate diphosphorylase activity"/>
    <property type="evidence" value="ECO:0007669"/>
    <property type="project" value="UniProtKB-EC"/>
</dbReference>
<dbReference type="CDD" id="cd01170">
    <property type="entry name" value="THZ_kinase"/>
    <property type="match status" value="1"/>
</dbReference>
<dbReference type="GO" id="GO:0005737">
    <property type="term" value="C:cytoplasm"/>
    <property type="evidence" value="ECO:0007669"/>
    <property type="project" value="TreeGrafter"/>
</dbReference>
<dbReference type="GO" id="GO:0009228">
    <property type="term" value="P:thiamine biosynthetic process"/>
    <property type="evidence" value="ECO:0007669"/>
    <property type="project" value="UniProtKB-KW"/>
</dbReference>
<dbReference type="InterPro" id="IPR022998">
    <property type="entry name" value="ThiamineP_synth_TenI"/>
</dbReference>
<gene>
    <name evidence="19" type="ORF">INT43_007818</name>
</gene>
<sequence>MTCNKPQVDYSLYLVTERSLLPKGTNFLEHLELCLKGGVTLVQLREKNLDTRPFIELAKQTKAITDKYSIPLIINDRVDVALAVDAAGVHVGQDDMPLQQVRHFIGDNKIIGVSVNNVQEAAEAVNAGADYLGIGAVWFTSTKTLTKKPLGVEGVQTILQSIEGKNVPTVAIGGINMQNTPQLISKSSTSTVHLDGVAVVSAIMSSTEPEQFCKDFANVVIQYVSKSEKSSFVTGGDQKDENALIDDIIKLVPLIRQKGPLVHHITNNVVINDNANATLALGASPIMATHPEDVADLAVVNGAMVLNMGTVDETITNAMVLAAQENVRHGHPVIFDPVGAVATNLRKKVSSRFLKECEFTVIKGNSGEILGLAGKGGQSRGVDSIGSHEESIAAQAVKELALRHKCVVGMTGATDYVSDGQRVIALENGHELMASITGSGCMATTVVGCFSAVEKTDFLLATVAALTTLNIASENAANRPDVQGPGTFRSALIDELFKLSNAPESIRNAAKIRWLN</sequence>
<dbReference type="UniPathway" id="UPA00060">
    <property type="reaction ID" value="UER00139"/>
</dbReference>
<evidence type="ECO:0000313" key="20">
    <source>
        <dbReference type="Proteomes" id="UP000654370"/>
    </source>
</evidence>
<proteinExistence type="inferred from homology"/>
<evidence type="ECO:0000256" key="12">
    <source>
        <dbReference type="ARBA" id="ARBA00022977"/>
    </source>
</evidence>
<comment type="similarity">
    <text evidence="16">In the C-terminal section; belongs to the Thz kinase family.</text>
</comment>
<dbReference type="GO" id="GO:0000287">
    <property type="term" value="F:magnesium ion binding"/>
    <property type="evidence" value="ECO:0007669"/>
    <property type="project" value="InterPro"/>
</dbReference>
<dbReference type="InterPro" id="IPR036206">
    <property type="entry name" value="ThiamineP_synth_sf"/>
</dbReference>
<dbReference type="FunFam" id="3.20.20.70:FF:000104">
    <property type="entry name" value="Thiamine biosynthetic bifunctional enzyme"/>
    <property type="match status" value="1"/>
</dbReference>
<dbReference type="Gene3D" id="3.20.20.70">
    <property type="entry name" value="Aldolase class I"/>
    <property type="match status" value="1"/>
</dbReference>
<protein>
    <recommendedName>
        <fullName evidence="18">Thiamine phosphate synthase/TenI domain-containing protein</fullName>
    </recommendedName>
</protein>
<dbReference type="GO" id="GO:0005524">
    <property type="term" value="F:ATP binding"/>
    <property type="evidence" value="ECO:0007669"/>
    <property type="project" value="UniProtKB-KW"/>
</dbReference>
<keyword evidence="9" id="KW-0418">Kinase</keyword>
<dbReference type="HAMAP" id="MF_00097">
    <property type="entry name" value="TMP_synthase"/>
    <property type="match status" value="1"/>
</dbReference>
<dbReference type="NCBIfam" id="TIGR00693">
    <property type="entry name" value="thiE"/>
    <property type="match status" value="1"/>
</dbReference>
<keyword evidence="8" id="KW-0547">Nucleotide-binding</keyword>
<evidence type="ECO:0000256" key="7">
    <source>
        <dbReference type="ARBA" id="ARBA00022723"/>
    </source>
</evidence>
<evidence type="ECO:0000256" key="4">
    <source>
        <dbReference type="ARBA" id="ARBA00004868"/>
    </source>
</evidence>
<dbReference type="InterPro" id="IPR034291">
    <property type="entry name" value="TMP_synthase"/>
</dbReference>
<keyword evidence="12" id="KW-0784">Thiamine biosynthesis</keyword>
<dbReference type="InterPro" id="IPR013785">
    <property type="entry name" value="Aldolase_TIM"/>
</dbReference>
<dbReference type="PANTHER" id="PTHR20857:SF23">
    <property type="entry name" value="THIAMINE BIOSYNTHETIC BIFUNCTIONAL ENZYME"/>
    <property type="match status" value="1"/>
</dbReference>
<evidence type="ECO:0000256" key="3">
    <source>
        <dbReference type="ARBA" id="ARBA00003814"/>
    </source>
</evidence>
<dbReference type="OrthoDB" id="4994at2759"/>
<dbReference type="InterPro" id="IPR029056">
    <property type="entry name" value="Ribokinase-like"/>
</dbReference>
<dbReference type="Proteomes" id="UP000654370">
    <property type="component" value="Unassembled WGS sequence"/>
</dbReference>
<keyword evidence="20" id="KW-1185">Reference proteome</keyword>
<dbReference type="GO" id="GO:0004417">
    <property type="term" value="F:hydroxyethylthiazole kinase activity"/>
    <property type="evidence" value="ECO:0007669"/>
    <property type="project" value="UniProtKB-EC"/>
</dbReference>
<evidence type="ECO:0000256" key="1">
    <source>
        <dbReference type="ARBA" id="ARBA00001771"/>
    </source>
</evidence>
<dbReference type="EMBL" id="JAEPQZ010000009">
    <property type="protein sequence ID" value="KAG2177161.1"/>
    <property type="molecule type" value="Genomic_DNA"/>
</dbReference>
<evidence type="ECO:0000256" key="14">
    <source>
        <dbReference type="ARBA" id="ARBA00047851"/>
    </source>
</evidence>
<evidence type="ECO:0000256" key="8">
    <source>
        <dbReference type="ARBA" id="ARBA00022741"/>
    </source>
</evidence>
<comment type="caution">
    <text evidence="19">The sequence shown here is derived from an EMBL/GenBank/DDBJ whole genome shotgun (WGS) entry which is preliminary data.</text>
</comment>
<organism evidence="19 20">
    <name type="scientific">Mortierella isabellina</name>
    <name type="common">Filamentous fungus</name>
    <name type="synonym">Umbelopsis isabellina</name>
    <dbReference type="NCBI Taxonomy" id="91625"/>
    <lineage>
        <taxon>Eukaryota</taxon>
        <taxon>Fungi</taxon>
        <taxon>Fungi incertae sedis</taxon>
        <taxon>Mucoromycota</taxon>
        <taxon>Mucoromycotina</taxon>
        <taxon>Umbelopsidomycetes</taxon>
        <taxon>Umbelopsidales</taxon>
        <taxon>Umbelopsidaceae</taxon>
        <taxon>Umbelopsis</taxon>
    </lineage>
</organism>
<dbReference type="AlphaFoldDB" id="A0A8H7PNF9"/>
<dbReference type="NCBIfam" id="NF006830">
    <property type="entry name" value="PRK09355.1"/>
    <property type="match status" value="1"/>
</dbReference>
<comment type="cofactor">
    <cofactor evidence="2">
        <name>Mg(2+)</name>
        <dbReference type="ChEBI" id="CHEBI:18420"/>
    </cofactor>
</comment>
<dbReference type="NCBIfam" id="TIGR00694">
    <property type="entry name" value="thiM"/>
    <property type="match status" value="1"/>
</dbReference>
<evidence type="ECO:0000256" key="16">
    <source>
        <dbReference type="ARBA" id="ARBA00061146"/>
    </source>
</evidence>
<comment type="catalytic activity">
    <reaction evidence="15">
        <text>2-[(2R,5Z)-2-carboxy-4-methylthiazol-5(2H)-ylidene]ethyl phosphate + 4-amino-2-methyl-5-(diphosphooxymethyl)pyrimidine + 2 H(+) = thiamine phosphate + CO2 + diphosphate</text>
        <dbReference type="Rhea" id="RHEA:47844"/>
        <dbReference type="ChEBI" id="CHEBI:15378"/>
        <dbReference type="ChEBI" id="CHEBI:16526"/>
        <dbReference type="ChEBI" id="CHEBI:33019"/>
        <dbReference type="ChEBI" id="CHEBI:37575"/>
        <dbReference type="ChEBI" id="CHEBI:57841"/>
        <dbReference type="ChEBI" id="CHEBI:62899"/>
        <dbReference type="EC" id="2.5.1.3"/>
    </reaction>
</comment>
<dbReference type="PRINTS" id="PR01099">
    <property type="entry name" value="HYETHTZKNASE"/>
</dbReference>
<evidence type="ECO:0000256" key="11">
    <source>
        <dbReference type="ARBA" id="ARBA00022842"/>
    </source>
</evidence>
<dbReference type="SUPFAM" id="SSF51391">
    <property type="entry name" value="Thiamin phosphate synthase"/>
    <property type="match status" value="1"/>
</dbReference>
<comment type="catalytic activity">
    <reaction evidence="1">
        <text>5-(2-hydroxyethyl)-4-methylthiazole + ATP = 4-methyl-5-(2-phosphooxyethyl)-thiazole + ADP + H(+)</text>
        <dbReference type="Rhea" id="RHEA:24212"/>
        <dbReference type="ChEBI" id="CHEBI:15378"/>
        <dbReference type="ChEBI" id="CHEBI:17957"/>
        <dbReference type="ChEBI" id="CHEBI:30616"/>
        <dbReference type="ChEBI" id="CHEBI:58296"/>
        <dbReference type="ChEBI" id="CHEBI:456216"/>
        <dbReference type="EC" id="2.7.1.50"/>
    </reaction>
</comment>
<accession>A0A8H7PNF9</accession>
<evidence type="ECO:0000256" key="2">
    <source>
        <dbReference type="ARBA" id="ARBA00001946"/>
    </source>
</evidence>
<dbReference type="Pfam" id="PF02110">
    <property type="entry name" value="HK"/>
    <property type="match status" value="1"/>
</dbReference>
<evidence type="ECO:0000256" key="9">
    <source>
        <dbReference type="ARBA" id="ARBA00022777"/>
    </source>
</evidence>
<evidence type="ECO:0000256" key="17">
    <source>
        <dbReference type="ARBA" id="ARBA00061283"/>
    </source>
</evidence>
<dbReference type="Pfam" id="PF02581">
    <property type="entry name" value="TMP-TENI"/>
    <property type="match status" value="1"/>
</dbReference>
<dbReference type="SUPFAM" id="SSF53613">
    <property type="entry name" value="Ribokinase-like"/>
    <property type="match status" value="1"/>
</dbReference>
<comment type="catalytic activity">
    <reaction evidence="13">
        <text>4-methyl-5-(2-phosphooxyethyl)-thiazole + 4-amino-2-methyl-5-(diphosphooxymethyl)pyrimidine + H(+) = thiamine phosphate + diphosphate</text>
        <dbReference type="Rhea" id="RHEA:22328"/>
        <dbReference type="ChEBI" id="CHEBI:15378"/>
        <dbReference type="ChEBI" id="CHEBI:33019"/>
        <dbReference type="ChEBI" id="CHEBI:37575"/>
        <dbReference type="ChEBI" id="CHEBI:57841"/>
        <dbReference type="ChEBI" id="CHEBI:58296"/>
        <dbReference type="EC" id="2.5.1.3"/>
    </reaction>
</comment>
<dbReference type="GO" id="GO:0009229">
    <property type="term" value="P:thiamine diphosphate biosynthetic process"/>
    <property type="evidence" value="ECO:0007669"/>
    <property type="project" value="UniProtKB-UniPathway"/>
</dbReference>
<evidence type="ECO:0000256" key="10">
    <source>
        <dbReference type="ARBA" id="ARBA00022840"/>
    </source>
</evidence>
<evidence type="ECO:0000256" key="13">
    <source>
        <dbReference type="ARBA" id="ARBA00047334"/>
    </source>
</evidence>
<evidence type="ECO:0000259" key="18">
    <source>
        <dbReference type="Pfam" id="PF02581"/>
    </source>
</evidence>
<dbReference type="Gene3D" id="3.40.1190.20">
    <property type="match status" value="1"/>
</dbReference>